<dbReference type="PRINTS" id="PR00321">
    <property type="entry name" value="GPROTEING"/>
</dbReference>
<gene>
    <name evidence="12" type="ORF">HPG69_011002</name>
</gene>
<evidence type="ECO:0000256" key="8">
    <source>
        <dbReference type="ARBA" id="ARBA00023289"/>
    </source>
</evidence>
<feature type="region of interest" description="Disordered" evidence="10">
    <location>
        <begin position="1"/>
        <end position="96"/>
    </location>
</feature>
<feature type="compositionally biased region" description="Basic and acidic residues" evidence="10">
    <location>
        <begin position="37"/>
        <end position="48"/>
    </location>
</feature>
<evidence type="ECO:0000256" key="2">
    <source>
        <dbReference type="ARBA" id="ARBA00007431"/>
    </source>
</evidence>
<accession>A0A7J7F7F6</accession>
<evidence type="ECO:0000256" key="6">
    <source>
        <dbReference type="ARBA" id="ARBA00023224"/>
    </source>
</evidence>
<feature type="compositionally biased region" description="Basic residues" evidence="10">
    <location>
        <begin position="49"/>
        <end position="64"/>
    </location>
</feature>
<feature type="non-terminal residue" evidence="12">
    <location>
        <position position="1"/>
    </location>
</feature>
<dbReference type="GO" id="GO:0005834">
    <property type="term" value="C:heterotrimeric G-protein complex"/>
    <property type="evidence" value="ECO:0007669"/>
    <property type="project" value="InterPro"/>
</dbReference>
<evidence type="ECO:0000256" key="1">
    <source>
        <dbReference type="ARBA" id="ARBA00004342"/>
    </source>
</evidence>
<evidence type="ECO:0000256" key="5">
    <source>
        <dbReference type="ARBA" id="ARBA00023136"/>
    </source>
</evidence>
<keyword evidence="3 9" id="KW-1003">Cell membrane</keyword>
<evidence type="ECO:0000313" key="13">
    <source>
        <dbReference type="Proteomes" id="UP000551758"/>
    </source>
</evidence>
<dbReference type="GO" id="GO:0031681">
    <property type="term" value="F:G-protein beta-subunit binding"/>
    <property type="evidence" value="ECO:0007669"/>
    <property type="project" value="InterPro"/>
</dbReference>
<evidence type="ECO:0000256" key="4">
    <source>
        <dbReference type="ARBA" id="ARBA00022481"/>
    </source>
</evidence>
<keyword evidence="8" id="KW-0636">Prenylation</keyword>
<dbReference type="SMART" id="SM01224">
    <property type="entry name" value="G_gamma"/>
    <property type="match status" value="1"/>
</dbReference>
<evidence type="ECO:0000256" key="7">
    <source>
        <dbReference type="ARBA" id="ARBA00023288"/>
    </source>
</evidence>
<keyword evidence="4" id="KW-0488">Methylation</keyword>
<dbReference type="FunFam" id="4.10.260.10:FF:000001">
    <property type="entry name" value="Guanine nucleotide-binding protein subunit gamma"/>
    <property type="match status" value="1"/>
</dbReference>
<comment type="similarity">
    <text evidence="2 9">Belongs to the G protein gamma family.</text>
</comment>
<dbReference type="AlphaFoldDB" id="A0A7J7F7F6"/>
<dbReference type="PROSITE" id="PS50058">
    <property type="entry name" value="G_PROTEIN_GAMMA"/>
    <property type="match status" value="1"/>
</dbReference>
<keyword evidence="7 9" id="KW-0449">Lipoprotein</keyword>
<comment type="subunit">
    <text evidence="9">G proteins are composed of 3 units; alpha, beta and gamma.</text>
</comment>
<feature type="compositionally biased region" description="Low complexity" evidence="10">
    <location>
        <begin position="71"/>
        <end position="80"/>
    </location>
</feature>
<dbReference type="InterPro" id="IPR001770">
    <property type="entry name" value="G-protein_gamma"/>
</dbReference>
<dbReference type="SMART" id="SM00224">
    <property type="entry name" value="GGL"/>
    <property type="match status" value="1"/>
</dbReference>
<keyword evidence="6 9" id="KW-0807">Transducer</keyword>
<evidence type="ECO:0000313" key="12">
    <source>
        <dbReference type="EMBL" id="KAF5923606.1"/>
    </source>
</evidence>
<keyword evidence="13" id="KW-1185">Reference proteome</keyword>
<dbReference type="PANTHER" id="PTHR13809">
    <property type="entry name" value="GUANINE NUCLEOTIDE-BINDING PROTEIN GAMMA SUBUNIT"/>
    <property type="match status" value="1"/>
</dbReference>
<dbReference type="Gene3D" id="4.10.260.10">
    <property type="entry name" value="Transducin (heterotrimeric G protein), gamma chain"/>
    <property type="match status" value="1"/>
</dbReference>
<dbReference type="CDD" id="cd00068">
    <property type="entry name" value="GGL"/>
    <property type="match status" value="1"/>
</dbReference>
<dbReference type="Pfam" id="PF00631">
    <property type="entry name" value="G-gamma"/>
    <property type="match status" value="1"/>
</dbReference>
<feature type="domain" description="G protein gamma" evidence="11">
    <location>
        <begin position="104"/>
        <end position="169"/>
    </location>
</feature>
<evidence type="ECO:0000256" key="9">
    <source>
        <dbReference type="RuleBase" id="RU004973"/>
    </source>
</evidence>
<sequence length="169" mass="18090">LSADGSRSRTAGRARPTSAAPTVRSAPSSSLLSHPRGKLEPRAEEGAHARRGWSRWAKNRKLRNKVPSPAPRRAALPSGPADRRPTDRPTDPRIGPALACAMSGSSSVAAMKKVVQQLRLEAGLNRVKVSQAAADLKQFCLQNAQHDPLLTGVSSSTNPFRPQKVCSFL</sequence>
<organism evidence="12 13">
    <name type="scientific">Diceros bicornis minor</name>
    <name type="common">South-central black rhinoceros</name>
    <dbReference type="NCBI Taxonomy" id="77932"/>
    <lineage>
        <taxon>Eukaryota</taxon>
        <taxon>Metazoa</taxon>
        <taxon>Chordata</taxon>
        <taxon>Craniata</taxon>
        <taxon>Vertebrata</taxon>
        <taxon>Euteleostomi</taxon>
        <taxon>Mammalia</taxon>
        <taxon>Eutheria</taxon>
        <taxon>Laurasiatheria</taxon>
        <taxon>Perissodactyla</taxon>
        <taxon>Rhinocerotidae</taxon>
        <taxon>Diceros</taxon>
    </lineage>
</organism>
<dbReference type="GO" id="GO:0007186">
    <property type="term" value="P:G protein-coupled receptor signaling pathway"/>
    <property type="evidence" value="ECO:0007669"/>
    <property type="project" value="InterPro"/>
</dbReference>
<evidence type="ECO:0000256" key="10">
    <source>
        <dbReference type="SAM" id="MobiDB-lite"/>
    </source>
</evidence>
<keyword evidence="5 9" id="KW-0472">Membrane</keyword>
<feature type="compositionally biased region" description="Basic and acidic residues" evidence="10">
    <location>
        <begin position="81"/>
        <end position="91"/>
    </location>
</feature>
<proteinExistence type="inferred from homology"/>
<dbReference type="EMBL" id="JACDTQ010001212">
    <property type="protein sequence ID" value="KAF5923606.1"/>
    <property type="molecule type" value="Genomic_DNA"/>
</dbReference>
<comment type="function">
    <text evidence="9">Guanine nucleotide-binding proteins (G proteins) are involved as a modulator or transducer in various transmembrane signaling systems. The beta and gamma chains are required for the GTPase activity, for replacement of GDP by GTP, and for G protein-effector interaction.</text>
</comment>
<comment type="subcellular location">
    <subcellularLocation>
        <location evidence="1 9">Cell membrane</location>
        <topology evidence="1 9">Lipid-anchor</topology>
        <orientation evidence="1 9">Cytoplasmic side</orientation>
    </subcellularLocation>
</comment>
<comment type="caution">
    <text evidence="12">The sequence shown here is derived from an EMBL/GenBank/DDBJ whole genome shotgun (WGS) entry which is preliminary data.</text>
</comment>
<protein>
    <recommendedName>
        <fullName evidence="9">Guanine nucleotide-binding protein subunit gamma</fullName>
    </recommendedName>
</protein>
<name>A0A7J7F7F6_DICBM</name>
<evidence type="ECO:0000259" key="11">
    <source>
        <dbReference type="PROSITE" id="PS50058"/>
    </source>
</evidence>
<dbReference type="InterPro" id="IPR015898">
    <property type="entry name" value="G-protein_gamma-like_dom"/>
</dbReference>
<reference evidence="12 13" key="1">
    <citation type="journal article" date="2020" name="Mol. Biol. Evol.">
        <title>Interspecific Gene Flow and the Evolution of Specialization in Black and White Rhinoceros.</title>
        <authorList>
            <person name="Moodley Y."/>
            <person name="Westbury M.V."/>
            <person name="Russo I.M."/>
            <person name="Gopalakrishnan S."/>
            <person name="Rakotoarivelo A."/>
            <person name="Olsen R.A."/>
            <person name="Prost S."/>
            <person name="Tunstall T."/>
            <person name="Ryder O.A."/>
            <person name="Dalen L."/>
            <person name="Bruford M.W."/>
        </authorList>
    </citation>
    <scope>NUCLEOTIDE SEQUENCE [LARGE SCALE GENOMIC DNA]</scope>
    <source>
        <strain evidence="12">SBR-YM</strain>
        <tissue evidence="12">Skin</tissue>
    </source>
</reference>
<dbReference type="InterPro" id="IPR036284">
    <property type="entry name" value="GGL_sf"/>
</dbReference>
<evidence type="ECO:0000256" key="3">
    <source>
        <dbReference type="ARBA" id="ARBA00022475"/>
    </source>
</evidence>
<dbReference type="Proteomes" id="UP000551758">
    <property type="component" value="Unassembled WGS sequence"/>
</dbReference>
<dbReference type="SUPFAM" id="SSF48670">
    <property type="entry name" value="Transducin (heterotrimeric G protein), gamma chain"/>
    <property type="match status" value="1"/>
</dbReference>